<dbReference type="InterPro" id="IPR002156">
    <property type="entry name" value="RNaseH_domain"/>
</dbReference>
<dbReference type="Gene3D" id="3.30.420.10">
    <property type="entry name" value="Ribonuclease H-like superfamily/Ribonuclease H"/>
    <property type="match status" value="1"/>
</dbReference>
<dbReference type="Proteomes" id="UP000236291">
    <property type="component" value="Unassembled WGS sequence"/>
</dbReference>
<dbReference type="AlphaFoldDB" id="A0A2K3NQT0"/>
<dbReference type="ExpressionAtlas" id="A0A2K3NQT0">
    <property type="expression patterns" value="baseline"/>
</dbReference>
<feature type="domain" description="Reverse transcriptase zinc-binding" evidence="3">
    <location>
        <begin position="357"/>
        <end position="442"/>
    </location>
</feature>
<organism evidence="4 5">
    <name type="scientific">Trifolium pratense</name>
    <name type="common">Red clover</name>
    <dbReference type="NCBI Taxonomy" id="57577"/>
    <lineage>
        <taxon>Eukaryota</taxon>
        <taxon>Viridiplantae</taxon>
        <taxon>Streptophyta</taxon>
        <taxon>Embryophyta</taxon>
        <taxon>Tracheophyta</taxon>
        <taxon>Spermatophyta</taxon>
        <taxon>Magnoliopsida</taxon>
        <taxon>eudicotyledons</taxon>
        <taxon>Gunneridae</taxon>
        <taxon>Pentapetalae</taxon>
        <taxon>rosids</taxon>
        <taxon>fabids</taxon>
        <taxon>Fabales</taxon>
        <taxon>Fabaceae</taxon>
        <taxon>Papilionoideae</taxon>
        <taxon>50 kb inversion clade</taxon>
        <taxon>NPAAA clade</taxon>
        <taxon>Hologalegina</taxon>
        <taxon>IRL clade</taxon>
        <taxon>Trifolieae</taxon>
        <taxon>Trifolium</taxon>
    </lineage>
</organism>
<dbReference type="Pfam" id="PF00078">
    <property type="entry name" value="RVT_1"/>
    <property type="match status" value="1"/>
</dbReference>
<dbReference type="GO" id="GO:0003676">
    <property type="term" value="F:nucleic acid binding"/>
    <property type="evidence" value="ECO:0007669"/>
    <property type="project" value="InterPro"/>
</dbReference>
<evidence type="ECO:0000313" key="5">
    <source>
        <dbReference type="Proteomes" id="UP000236291"/>
    </source>
</evidence>
<gene>
    <name evidence="4" type="ORF">L195_g001845</name>
</gene>
<dbReference type="EMBL" id="ASHM01000783">
    <property type="protein sequence ID" value="PNY05394.1"/>
    <property type="molecule type" value="Genomic_DNA"/>
</dbReference>
<dbReference type="CDD" id="cd06222">
    <property type="entry name" value="RNase_H_like"/>
    <property type="match status" value="1"/>
</dbReference>
<dbReference type="PANTHER" id="PTHR33116">
    <property type="entry name" value="REVERSE TRANSCRIPTASE ZINC-BINDING DOMAIN-CONTAINING PROTEIN-RELATED-RELATED"/>
    <property type="match status" value="1"/>
</dbReference>
<name>A0A2K3NQT0_TRIPR</name>
<dbReference type="InterPro" id="IPR000477">
    <property type="entry name" value="RT_dom"/>
</dbReference>
<dbReference type="Pfam" id="PF13966">
    <property type="entry name" value="zf-RVT"/>
    <property type="match status" value="1"/>
</dbReference>
<dbReference type="InterPro" id="IPR012337">
    <property type="entry name" value="RNaseH-like_sf"/>
</dbReference>
<protein>
    <submittedName>
        <fullName evidence="4">Ribonuclease H</fullName>
    </submittedName>
</protein>
<sequence length="675" mass="77417">MAHNMRKMNGKVGYFAIKVDLSKAYDRLNWNFIHQTLIEVGYPLEWIAVVMNSVTSVRTNVKWNGESANYFHPQQGIRQGDPISAYLFVICMDKLSHLITQEVQEGEWKPMRTGQQVSHEKTSIMFSKNVCHRVREELVLLSGFNIETPSLGKYLAKQLSFVGRVTLSKAVIEAIPIYPMMTSPIPKTCLNEIQKIQRAFIWGDEDGNRKYHAAIQTGQKALWIDVMKGKYGRQNSSFEIPIVRAQDSSLWKCLSDGLHNFHMYEFWAIGNGNTVKAWSDRWLLYGKSIEELGIVVLDNMQSWKVKDLVDDSGVWKLDTLTSWLPHNIISKLFAIVPPNNASAADMRAWRGTMDGNFSIASAYTMLCNLNDDEWDVVWRRIWRLQVLERVRSFIWLVRHDRLITNYRKSKMHICAPWCKHCVKAIEDTMHVLRDFPLAKVVWCNLMNSAVGDIFYAANLEDWITLNLNQDLGKEKEGTWSCVWAVGCHFLWFWRNKEAHGDESRRLSQPWQLIMSQFQHYQQANILHVASHVRHKAVVQIGWTRPEEDWIMLNTDGASRPSSSAGCGGLLRNSNGFKKIALHIDSYVVVHTLQSDKDDSVVGWRIIQEIRRLLAMDWEVKISHSYRESNACGDTLANLGCDNEPGMQVYDHCPASLSSLLLADVMGIATPRVISL</sequence>
<dbReference type="SUPFAM" id="SSF53098">
    <property type="entry name" value="Ribonuclease H-like"/>
    <property type="match status" value="1"/>
</dbReference>
<dbReference type="InterPro" id="IPR036397">
    <property type="entry name" value="RNaseH_sf"/>
</dbReference>
<feature type="domain" description="RNase H type-1" evidence="2">
    <location>
        <begin position="573"/>
        <end position="638"/>
    </location>
</feature>
<dbReference type="InterPro" id="IPR044730">
    <property type="entry name" value="RNase_H-like_dom_plant"/>
</dbReference>
<proteinExistence type="predicted"/>
<dbReference type="PANTHER" id="PTHR33116:SF84">
    <property type="entry name" value="RNA-DIRECTED DNA POLYMERASE"/>
    <property type="match status" value="1"/>
</dbReference>
<evidence type="ECO:0000313" key="4">
    <source>
        <dbReference type="EMBL" id="PNY05394.1"/>
    </source>
</evidence>
<reference evidence="4 5" key="2">
    <citation type="journal article" date="2017" name="Front. Plant Sci.">
        <title>Gene Classification and Mining of Molecular Markers Useful in Red Clover (Trifolium pratense) Breeding.</title>
        <authorList>
            <person name="Istvanek J."/>
            <person name="Dluhosova J."/>
            <person name="Dluhos P."/>
            <person name="Patkova L."/>
            <person name="Nedelnik J."/>
            <person name="Repkova J."/>
        </authorList>
    </citation>
    <scope>NUCLEOTIDE SEQUENCE [LARGE SCALE GENOMIC DNA]</scope>
    <source>
        <strain evidence="5">cv. Tatra</strain>
        <tissue evidence="4">Young leaves</tissue>
    </source>
</reference>
<evidence type="ECO:0000259" key="3">
    <source>
        <dbReference type="Pfam" id="PF13966"/>
    </source>
</evidence>
<dbReference type="Pfam" id="PF13456">
    <property type="entry name" value="RVT_3"/>
    <property type="match status" value="1"/>
</dbReference>
<dbReference type="STRING" id="57577.A0A2K3NQT0"/>
<feature type="domain" description="Reverse transcriptase" evidence="1">
    <location>
        <begin position="15"/>
        <end position="103"/>
    </location>
</feature>
<reference evidence="4 5" key="1">
    <citation type="journal article" date="2014" name="Am. J. Bot.">
        <title>Genome assembly and annotation for red clover (Trifolium pratense; Fabaceae).</title>
        <authorList>
            <person name="Istvanek J."/>
            <person name="Jaros M."/>
            <person name="Krenek A."/>
            <person name="Repkova J."/>
        </authorList>
    </citation>
    <scope>NUCLEOTIDE SEQUENCE [LARGE SCALE GENOMIC DNA]</scope>
    <source>
        <strain evidence="5">cv. Tatra</strain>
        <tissue evidence="4">Young leaves</tissue>
    </source>
</reference>
<accession>A0A2K3NQT0</accession>
<comment type="caution">
    <text evidence="4">The sequence shown here is derived from an EMBL/GenBank/DDBJ whole genome shotgun (WGS) entry which is preliminary data.</text>
</comment>
<dbReference type="InterPro" id="IPR026960">
    <property type="entry name" value="RVT-Znf"/>
</dbReference>
<evidence type="ECO:0000259" key="1">
    <source>
        <dbReference type="Pfam" id="PF00078"/>
    </source>
</evidence>
<evidence type="ECO:0000259" key="2">
    <source>
        <dbReference type="Pfam" id="PF13456"/>
    </source>
</evidence>
<dbReference type="GO" id="GO:0004523">
    <property type="term" value="F:RNA-DNA hybrid ribonuclease activity"/>
    <property type="evidence" value="ECO:0007669"/>
    <property type="project" value="InterPro"/>
</dbReference>